<dbReference type="Proteomes" id="UP000541583">
    <property type="component" value="Unassembled WGS sequence"/>
</dbReference>
<dbReference type="Pfam" id="PF06210">
    <property type="entry name" value="DUF1003"/>
    <property type="match status" value="1"/>
</dbReference>
<proteinExistence type="predicted"/>
<protein>
    <submittedName>
        <fullName evidence="2">Membrane protein</fullName>
    </submittedName>
</protein>
<keyword evidence="1" id="KW-0472">Membrane</keyword>
<sequence length="151" mass="17522">MKKKVPISIEEFKDKRKAILKTGVKGDCKPSFLDKIAVWITKHVGSMGFFLIIFVWTVAWLLWNMLAPKAVRFDPFPGFVLWLFISNLIQLFLMPLIMIGQNVQARHADLRAEADLRINTQAELEIETILEHLEYQNDLILTILKNIEKKT</sequence>
<evidence type="ECO:0000313" key="2">
    <source>
        <dbReference type="EMBL" id="MBB6108649.1"/>
    </source>
</evidence>
<evidence type="ECO:0000313" key="3">
    <source>
        <dbReference type="Proteomes" id="UP000541583"/>
    </source>
</evidence>
<dbReference type="EMBL" id="JACHCB010000002">
    <property type="protein sequence ID" value="MBB6108649.1"/>
    <property type="molecule type" value="Genomic_DNA"/>
</dbReference>
<keyword evidence="1" id="KW-1133">Transmembrane helix</keyword>
<feature type="transmembrane region" description="Helical" evidence="1">
    <location>
        <begin position="49"/>
        <end position="67"/>
    </location>
</feature>
<dbReference type="PANTHER" id="PTHR41386:SF1">
    <property type="entry name" value="MEMBRANE PROTEIN"/>
    <property type="match status" value="1"/>
</dbReference>
<reference evidence="2 3" key="1">
    <citation type="submission" date="2020-08" db="EMBL/GenBank/DDBJ databases">
        <title>Genomic Encyclopedia of Type Strains, Phase IV (KMG-V): Genome sequencing to study the core and pangenomes of soil and plant-associated prokaryotes.</title>
        <authorList>
            <person name="Whitman W."/>
        </authorList>
    </citation>
    <scope>NUCLEOTIDE SEQUENCE [LARGE SCALE GENOMIC DNA]</scope>
    <source>
        <strain evidence="2 3">ANJLi2</strain>
    </source>
</reference>
<feature type="transmembrane region" description="Helical" evidence="1">
    <location>
        <begin position="79"/>
        <end position="99"/>
    </location>
</feature>
<keyword evidence="1" id="KW-0812">Transmembrane</keyword>
<dbReference type="RefSeq" id="WP_076370900.1">
    <property type="nucleotide sequence ID" value="NZ_FTMG01000002.1"/>
</dbReference>
<organism evidence="2 3">
    <name type="scientific">Mucilaginibacter lappiensis</name>
    <dbReference type="NCBI Taxonomy" id="354630"/>
    <lineage>
        <taxon>Bacteria</taxon>
        <taxon>Pseudomonadati</taxon>
        <taxon>Bacteroidota</taxon>
        <taxon>Sphingobacteriia</taxon>
        <taxon>Sphingobacteriales</taxon>
        <taxon>Sphingobacteriaceae</taxon>
        <taxon>Mucilaginibacter</taxon>
    </lineage>
</organism>
<dbReference type="PANTHER" id="PTHR41386">
    <property type="entry name" value="INTEGRAL MEMBRANE PROTEIN-RELATED"/>
    <property type="match status" value="1"/>
</dbReference>
<evidence type="ECO:0000256" key="1">
    <source>
        <dbReference type="SAM" id="Phobius"/>
    </source>
</evidence>
<comment type="caution">
    <text evidence="2">The sequence shown here is derived from an EMBL/GenBank/DDBJ whole genome shotgun (WGS) entry which is preliminary data.</text>
</comment>
<accession>A0ABR6PFW7</accession>
<dbReference type="InterPro" id="IPR010406">
    <property type="entry name" value="DUF1003"/>
</dbReference>
<name>A0ABR6PFW7_9SPHI</name>
<gene>
    <name evidence="2" type="ORF">HDF23_001384</name>
</gene>
<keyword evidence="3" id="KW-1185">Reference proteome</keyword>